<protein>
    <submittedName>
        <fullName evidence="2">Uncharacterized protein</fullName>
    </submittedName>
</protein>
<dbReference type="EMBL" id="JABCJJ010000002">
    <property type="protein sequence ID" value="NMR19095.1"/>
    <property type="molecule type" value="Genomic_DNA"/>
</dbReference>
<accession>A0A7Y0QGC7</accession>
<name>A0A7Y0QGC7_CELFI</name>
<sequence length="57" mass="6310">MSEDATRPDDELEPIPETPVEVPQDADLLEPRADDLGLTDRQDAIDGTGFELEEERG</sequence>
<evidence type="ECO:0000313" key="3">
    <source>
        <dbReference type="Proteomes" id="UP000562124"/>
    </source>
</evidence>
<gene>
    <name evidence="2" type="ORF">HIR71_02480</name>
</gene>
<organism evidence="2 3">
    <name type="scientific">Cellulomonas fimi</name>
    <dbReference type="NCBI Taxonomy" id="1708"/>
    <lineage>
        <taxon>Bacteria</taxon>
        <taxon>Bacillati</taxon>
        <taxon>Actinomycetota</taxon>
        <taxon>Actinomycetes</taxon>
        <taxon>Micrococcales</taxon>
        <taxon>Cellulomonadaceae</taxon>
        <taxon>Cellulomonas</taxon>
    </lineage>
</organism>
<keyword evidence="3" id="KW-1185">Reference proteome</keyword>
<evidence type="ECO:0000313" key="2">
    <source>
        <dbReference type="EMBL" id="NMR19095.1"/>
    </source>
</evidence>
<feature type="region of interest" description="Disordered" evidence="1">
    <location>
        <begin position="1"/>
        <end position="57"/>
    </location>
</feature>
<dbReference type="RefSeq" id="WP_169323078.1">
    <property type="nucleotide sequence ID" value="NZ_JABCJJ010000002.1"/>
</dbReference>
<comment type="caution">
    <text evidence="2">The sequence shown here is derived from an EMBL/GenBank/DDBJ whole genome shotgun (WGS) entry which is preliminary data.</text>
</comment>
<evidence type="ECO:0000256" key="1">
    <source>
        <dbReference type="SAM" id="MobiDB-lite"/>
    </source>
</evidence>
<proteinExistence type="predicted"/>
<reference evidence="2 3" key="1">
    <citation type="submission" date="2020-04" db="EMBL/GenBank/DDBJ databases">
        <title>Sequencing and Assembly of C. fimi.</title>
        <authorList>
            <person name="Ramsey A.R."/>
        </authorList>
    </citation>
    <scope>NUCLEOTIDE SEQUENCE [LARGE SCALE GENOMIC DNA]</scope>
    <source>
        <strain evidence="2 3">SB</strain>
    </source>
</reference>
<dbReference type="AlphaFoldDB" id="A0A7Y0QGC7"/>
<dbReference type="Proteomes" id="UP000562124">
    <property type="component" value="Unassembled WGS sequence"/>
</dbReference>
<feature type="compositionally biased region" description="Basic and acidic residues" evidence="1">
    <location>
        <begin position="29"/>
        <end position="44"/>
    </location>
</feature>